<name>A0A2T0REJ1_9RHOB</name>
<gene>
    <name evidence="1" type="ORF">CLV78_1204</name>
</gene>
<dbReference type="EMBL" id="PVTD01000020">
    <property type="protein sequence ID" value="PRY19588.1"/>
    <property type="molecule type" value="Genomic_DNA"/>
</dbReference>
<proteinExistence type="predicted"/>
<dbReference type="RefSeq" id="WP_106208361.1">
    <property type="nucleotide sequence ID" value="NZ_PVTD01000020.1"/>
</dbReference>
<dbReference type="AlphaFoldDB" id="A0A2T0REJ1"/>
<keyword evidence="2" id="KW-1185">Reference proteome</keyword>
<reference evidence="1 2" key="1">
    <citation type="submission" date="2018-03" db="EMBL/GenBank/DDBJ databases">
        <title>Genomic Encyclopedia of Archaeal and Bacterial Type Strains, Phase II (KMG-II): from individual species to whole genera.</title>
        <authorList>
            <person name="Goeker M."/>
        </authorList>
    </citation>
    <scope>NUCLEOTIDE SEQUENCE [LARGE SCALE GENOMIC DNA]</scope>
    <source>
        <strain evidence="1 2">DSM 29328</strain>
    </source>
</reference>
<dbReference type="OrthoDB" id="7876860at2"/>
<protein>
    <submittedName>
        <fullName evidence="1">Uncharacterized protein</fullName>
    </submittedName>
</protein>
<dbReference type="Proteomes" id="UP000239480">
    <property type="component" value="Unassembled WGS sequence"/>
</dbReference>
<accession>A0A2T0REJ1</accession>
<organism evidence="1 2">
    <name type="scientific">Aliiruegeria haliotis</name>
    <dbReference type="NCBI Taxonomy" id="1280846"/>
    <lineage>
        <taxon>Bacteria</taxon>
        <taxon>Pseudomonadati</taxon>
        <taxon>Pseudomonadota</taxon>
        <taxon>Alphaproteobacteria</taxon>
        <taxon>Rhodobacterales</taxon>
        <taxon>Roseobacteraceae</taxon>
        <taxon>Aliiruegeria</taxon>
    </lineage>
</organism>
<comment type="caution">
    <text evidence="1">The sequence shown here is derived from an EMBL/GenBank/DDBJ whole genome shotgun (WGS) entry which is preliminary data.</text>
</comment>
<sequence>MSDLLHLRRHRFDTLNSLLAGDFRKKVSDRSIESIHLRRDIGLPDTPERQISLSFEAPLVGLRR</sequence>
<evidence type="ECO:0000313" key="2">
    <source>
        <dbReference type="Proteomes" id="UP000239480"/>
    </source>
</evidence>
<evidence type="ECO:0000313" key="1">
    <source>
        <dbReference type="EMBL" id="PRY19588.1"/>
    </source>
</evidence>